<dbReference type="PANTHER" id="PTHR46163">
    <property type="entry name" value="TYROSINE-PROTEIN PHOSPHATASE-RELATED"/>
    <property type="match status" value="1"/>
</dbReference>
<proteinExistence type="predicted"/>
<dbReference type="InterPro" id="IPR052782">
    <property type="entry name" value="Oocyte-zygote_transition_reg"/>
</dbReference>
<feature type="domain" description="Tyrosine-protein phosphatase" evidence="2">
    <location>
        <begin position="91"/>
        <end position="189"/>
    </location>
</feature>
<keyword evidence="4" id="KW-1185">Reference proteome</keyword>
<dbReference type="InterPro" id="IPR029021">
    <property type="entry name" value="Prot-tyrosine_phosphatase-like"/>
</dbReference>
<dbReference type="Gene3D" id="3.90.190.10">
    <property type="entry name" value="Protein tyrosine phosphatase superfamily"/>
    <property type="match status" value="1"/>
</dbReference>
<dbReference type="PRINTS" id="PR00700">
    <property type="entry name" value="PRTYPHPHTASE"/>
</dbReference>
<evidence type="ECO:0000313" key="3">
    <source>
        <dbReference type="EMBL" id="RCN45552.1"/>
    </source>
</evidence>
<reference evidence="3 4" key="1">
    <citation type="submission" date="2014-10" db="EMBL/GenBank/DDBJ databases">
        <title>Draft genome of the hookworm Ancylostoma caninum.</title>
        <authorList>
            <person name="Mitreva M."/>
        </authorList>
    </citation>
    <scope>NUCLEOTIDE SEQUENCE [LARGE SCALE GENOMIC DNA]</scope>
    <source>
        <strain evidence="3 4">Baltimore</strain>
    </source>
</reference>
<dbReference type="Pfam" id="PF00102">
    <property type="entry name" value="Y_phosphatase"/>
    <property type="match status" value="1"/>
</dbReference>
<protein>
    <submittedName>
        <fullName evidence="3">Protein-tyrosine phosphatase</fullName>
    </submittedName>
</protein>
<dbReference type="SUPFAM" id="SSF52799">
    <property type="entry name" value="(Phosphotyrosine protein) phosphatases II"/>
    <property type="match status" value="1"/>
</dbReference>
<dbReference type="AlphaFoldDB" id="A0A368GME4"/>
<dbReference type="EMBL" id="JOJR01000098">
    <property type="protein sequence ID" value="RCN45552.1"/>
    <property type="molecule type" value="Genomic_DNA"/>
</dbReference>
<evidence type="ECO:0000313" key="4">
    <source>
        <dbReference type="Proteomes" id="UP000252519"/>
    </source>
</evidence>
<name>A0A368GME4_ANCCA</name>
<dbReference type="Proteomes" id="UP000252519">
    <property type="component" value="Unassembled WGS sequence"/>
</dbReference>
<dbReference type="GO" id="GO:0004725">
    <property type="term" value="F:protein tyrosine phosphatase activity"/>
    <property type="evidence" value="ECO:0007669"/>
    <property type="project" value="InterPro"/>
</dbReference>
<gene>
    <name evidence="3" type="ORF">ANCCAN_08387</name>
</gene>
<evidence type="ECO:0000256" key="1">
    <source>
        <dbReference type="SAM" id="MobiDB-lite"/>
    </source>
</evidence>
<comment type="caution">
    <text evidence="3">The sequence shown here is derived from an EMBL/GenBank/DDBJ whole genome shotgun (WGS) entry which is preliminary data.</text>
</comment>
<dbReference type="PROSITE" id="PS50055">
    <property type="entry name" value="TYR_PHOSPHATASE_PTP"/>
    <property type="match status" value="1"/>
</dbReference>
<dbReference type="OrthoDB" id="8609993at2759"/>
<accession>A0A368GME4</accession>
<sequence length="189" mass="22131">MRRARKRNSQTRVSVRPWEDDGTQVEWTPRPRKCSTSRPPQCDTPEFRKVFREFCLHVNKIGVQGLIRGFITMRSQTQPIGNKPKVAFDANPQKNRYKDVFSTDETRVVLSWPPGENDYIHANWVCGSDVPKKFICTQAPTRNTVEDFWRMIWQERCKSIVMLCNIMECGRKKCEQYWPETSNPTASSL</sequence>
<dbReference type="STRING" id="29170.A0A368GME4"/>
<evidence type="ECO:0000259" key="2">
    <source>
        <dbReference type="PROSITE" id="PS50055"/>
    </source>
</evidence>
<organism evidence="3 4">
    <name type="scientific">Ancylostoma caninum</name>
    <name type="common">Dog hookworm</name>
    <dbReference type="NCBI Taxonomy" id="29170"/>
    <lineage>
        <taxon>Eukaryota</taxon>
        <taxon>Metazoa</taxon>
        <taxon>Ecdysozoa</taxon>
        <taxon>Nematoda</taxon>
        <taxon>Chromadorea</taxon>
        <taxon>Rhabditida</taxon>
        <taxon>Rhabditina</taxon>
        <taxon>Rhabditomorpha</taxon>
        <taxon>Strongyloidea</taxon>
        <taxon>Ancylostomatidae</taxon>
        <taxon>Ancylostomatinae</taxon>
        <taxon>Ancylostoma</taxon>
    </lineage>
</organism>
<dbReference type="SMART" id="SM00194">
    <property type="entry name" value="PTPc"/>
    <property type="match status" value="1"/>
</dbReference>
<dbReference type="InterPro" id="IPR000242">
    <property type="entry name" value="PTP_cat"/>
</dbReference>
<dbReference type="PANTHER" id="PTHR46163:SF2">
    <property type="entry name" value="PROTEIN-TYROSINE PHOSPHATASE"/>
    <property type="match status" value="1"/>
</dbReference>
<feature type="region of interest" description="Disordered" evidence="1">
    <location>
        <begin position="1"/>
        <end position="41"/>
    </location>
</feature>